<accession>A0A1X7UV85</accession>
<dbReference type="InParanoid" id="A0A1X7UV85"/>
<dbReference type="OrthoDB" id="124789at2759"/>
<evidence type="ECO:0000313" key="3">
    <source>
        <dbReference type="EnsemblMetazoa" id="Aqu2.1.31688_001"/>
    </source>
</evidence>
<feature type="transmembrane region" description="Helical" evidence="1">
    <location>
        <begin position="188"/>
        <end position="206"/>
    </location>
</feature>
<dbReference type="Pfam" id="PF21599">
    <property type="entry name" value="ZSWIM3_N"/>
    <property type="match status" value="1"/>
</dbReference>
<keyword evidence="1" id="KW-1133">Transmembrane helix</keyword>
<evidence type="ECO:0000256" key="1">
    <source>
        <dbReference type="SAM" id="Phobius"/>
    </source>
</evidence>
<dbReference type="InterPro" id="IPR048325">
    <property type="entry name" value="ZSWIM3_N"/>
</dbReference>
<dbReference type="PANTHER" id="PTHR47086:SF4">
    <property type="entry name" value="BTB DOMAIN-CONTAINING PROTEIN"/>
    <property type="match status" value="1"/>
</dbReference>
<evidence type="ECO:0000259" key="2">
    <source>
        <dbReference type="Pfam" id="PF21599"/>
    </source>
</evidence>
<dbReference type="AlphaFoldDB" id="A0A1X7UV85"/>
<proteinExistence type="predicted"/>
<reference evidence="3" key="1">
    <citation type="submission" date="2017-05" db="UniProtKB">
        <authorList>
            <consortium name="EnsemblMetazoa"/>
        </authorList>
    </citation>
    <scope>IDENTIFICATION</scope>
</reference>
<feature type="domain" description="ZSWIM3 N-terminal" evidence="2">
    <location>
        <begin position="28"/>
        <end position="129"/>
    </location>
</feature>
<organism evidence="3">
    <name type="scientific">Amphimedon queenslandica</name>
    <name type="common">Sponge</name>
    <dbReference type="NCBI Taxonomy" id="400682"/>
    <lineage>
        <taxon>Eukaryota</taxon>
        <taxon>Metazoa</taxon>
        <taxon>Porifera</taxon>
        <taxon>Demospongiae</taxon>
        <taxon>Heteroscleromorpha</taxon>
        <taxon>Haplosclerida</taxon>
        <taxon>Niphatidae</taxon>
        <taxon>Amphimedon</taxon>
    </lineage>
</organism>
<keyword evidence="1" id="KW-0812">Transmembrane</keyword>
<dbReference type="EnsemblMetazoa" id="Aqu2.1.31688_001">
    <property type="protein sequence ID" value="Aqu2.1.31688_001"/>
    <property type="gene ID" value="Aqu2.1.31688"/>
</dbReference>
<protein>
    <recommendedName>
        <fullName evidence="2">ZSWIM3 N-terminal domain-containing protein</fullName>
    </recommendedName>
</protein>
<name>A0A1X7UV85_AMPQE</name>
<sequence>MATGMTATADTLTVEGPLSDGCSEPDFKIGNKFHSFEDLERKIKQYKRKHYVKLWKRDTKTVETAQKRLDRVLRKSIKYYSLIYSCKHGGRRFKPREEGIRNTQTFRKDCKFEQKLHTAGDDDCVVLQPENMILSDIKMPPVFKKRGKPKERDVTVVGLPAKKKVKIDKDKKRLKPFSCQHITVKERGTFYCSVLLLLFVVILNWLF</sequence>
<keyword evidence="1" id="KW-0472">Membrane</keyword>
<dbReference type="PANTHER" id="PTHR47086">
    <property type="entry name" value="BTB DOMAIN-CONTAINING PROTEIN"/>
    <property type="match status" value="1"/>
</dbReference>
<dbReference type="InterPro" id="IPR040854">
    <property type="entry name" value="ZSWIM9"/>
</dbReference>